<dbReference type="OrthoDB" id="2161013at2759"/>
<organism evidence="2 3">
    <name type="scientific">Rhizoclosmatium globosum</name>
    <dbReference type="NCBI Taxonomy" id="329046"/>
    <lineage>
        <taxon>Eukaryota</taxon>
        <taxon>Fungi</taxon>
        <taxon>Fungi incertae sedis</taxon>
        <taxon>Chytridiomycota</taxon>
        <taxon>Chytridiomycota incertae sedis</taxon>
        <taxon>Chytridiomycetes</taxon>
        <taxon>Chytridiales</taxon>
        <taxon>Chytriomycetaceae</taxon>
        <taxon>Rhizoclosmatium</taxon>
    </lineage>
</organism>
<proteinExistence type="predicted"/>
<dbReference type="AlphaFoldDB" id="A0A1Y2CNQ3"/>
<comment type="caution">
    <text evidence="2">The sequence shown here is derived from an EMBL/GenBank/DDBJ whole genome shotgun (WGS) entry which is preliminary data.</text>
</comment>
<evidence type="ECO:0000313" key="2">
    <source>
        <dbReference type="EMBL" id="ORY48669.1"/>
    </source>
</evidence>
<reference evidence="2 3" key="1">
    <citation type="submission" date="2016-07" db="EMBL/GenBank/DDBJ databases">
        <title>Pervasive Adenine N6-methylation of Active Genes in Fungi.</title>
        <authorList>
            <consortium name="DOE Joint Genome Institute"/>
            <person name="Mondo S.J."/>
            <person name="Dannebaum R.O."/>
            <person name="Kuo R.C."/>
            <person name="Labutti K."/>
            <person name="Haridas S."/>
            <person name="Kuo A."/>
            <person name="Salamov A."/>
            <person name="Ahrendt S.R."/>
            <person name="Lipzen A."/>
            <person name="Sullivan W."/>
            <person name="Andreopoulos W.B."/>
            <person name="Clum A."/>
            <person name="Lindquist E."/>
            <person name="Daum C."/>
            <person name="Ramamoorthy G.K."/>
            <person name="Gryganskyi A."/>
            <person name="Culley D."/>
            <person name="Magnuson J.K."/>
            <person name="James T.Y."/>
            <person name="O'Malley M.A."/>
            <person name="Stajich J.E."/>
            <person name="Spatafora J.W."/>
            <person name="Visel A."/>
            <person name="Grigoriev I.V."/>
        </authorList>
    </citation>
    <scope>NUCLEOTIDE SEQUENCE [LARGE SCALE GENOMIC DNA]</scope>
    <source>
        <strain evidence="2 3">JEL800</strain>
    </source>
</reference>
<dbReference type="Proteomes" id="UP000193642">
    <property type="component" value="Unassembled WGS sequence"/>
</dbReference>
<evidence type="ECO:0000256" key="1">
    <source>
        <dbReference type="SAM" id="MobiDB-lite"/>
    </source>
</evidence>
<evidence type="ECO:0000313" key="3">
    <source>
        <dbReference type="Proteomes" id="UP000193642"/>
    </source>
</evidence>
<feature type="compositionally biased region" description="Polar residues" evidence="1">
    <location>
        <begin position="43"/>
        <end position="55"/>
    </location>
</feature>
<protein>
    <submittedName>
        <fullName evidence="2">Uncharacterized protein</fullName>
    </submittedName>
</protein>
<sequence length="135" mass="15295">MTALQRFLESHCNLSCPHPSLRGPLPCSMRILDSNPKNAEAACQTQHRLPQPSSNTHDRQSPALPLGKRKRSITFSKTVSFHETFSRQEYNRSAHSKAELTFRDMLELESIKLSLERAAKLERTSSPLPQQQVSL</sequence>
<accession>A0A1Y2CNQ3</accession>
<name>A0A1Y2CNQ3_9FUNG</name>
<gene>
    <name evidence="2" type="ORF">BCR33DRAFT_714398</name>
</gene>
<feature type="region of interest" description="Disordered" evidence="1">
    <location>
        <begin position="38"/>
        <end position="71"/>
    </location>
</feature>
<dbReference type="EMBL" id="MCGO01000011">
    <property type="protein sequence ID" value="ORY48669.1"/>
    <property type="molecule type" value="Genomic_DNA"/>
</dbReference>
<keyword evidence="3" id="KW-1185">Reference proteome</keyword>